<proteinExistence type="predicted"/>
<dbReference type="InterPro" id="IPR011547">
    <property type="entry name" value="SLC26A/SulP_dom"/>
</dbReference>
<feature type="domain" description="SLC26A/SulP transporter" evidence="5">
    <location>
        <begin position="1"/>
        <end position="51"/>
    </location>
</feature>
<evidence type="ECO:0000259" key="5">
    <source>
        <dbReference type="Pfam" id="PF00916"/>
    </source>
</evidence>
<sequence>MVTVALIASVESLLCAVATDRMHTGPRTDFNRELIGQGTANIASGVIGGFRSPE</sequence>
<evidence type="ECO:0000256" key="4">
    <source>
        <dbReference type="ARBA" id="ARBA00023136"/>
    </source>
</evidence>
<dbReference type="AlphaFoldDB" id="X8CA88"/>
<evidence type="ECO:0000313" key="6">
    <source>
        <dbReference type="EMBL" id="EUA52353.1"/>
    </source>
</evidence>
<evidence type="ECO:0000256" key="1">
    <source>
        <dbReference type="ARBA" id="ARBA00004141"/>
    </source>
</evidence>
<dbReference type="Pfam" id="PF00916">
    <property type="entry name" value="Sulfate_transp"/>
    <property type="match status" value="1"/>
</dbReference>
<organism evidence="6">
    <name type="scientific">Mycobacterium xenopi 4042</name>
    <dbReference type="NCBI Taxonomy" id="1299334"/>
    <lineage>
        <taxon>Bacteria</taxon>
        <taxon>Bacillati</taxon>
        <taxon>Actinomycetota</taxon>
        <taxon>Actinomycetes</taxon>
        <taxon>Mycobacteriales</taxon>
        <taxon>Mycobacteriaceae</taxon>
        <taxon>Mycobacterium</taxon>
    </lineage>
</organism>
<name>X8CA88_MYCXE</name>
<comment type="caution">
    <text evidence="6">The sequence shown here is derived from an EMBL/GenBank/DDBJ whole genome shotgun (WGS) entry which is preliminary data.</text>
</comment>
<dbReference type="GO" id="GO:0016020">
    <property type="term" value="C:membrane"/>
    <property type="evidence" value="ECO:0007669"/>
    <property type="project" value="UniProtKB-SubCell"/>
</dbReference>
<dbReference type="EMBL" id="JAOB01000033">
    <property type="protein sequence ID" value="EUA52353.1"/>
    <property type="molecule type" value="Genomic_DNA"/>
</dbReference>
<keyword evidence="2" id="KW-0812">Transmembrane</keyword>
<evidence type="ECO:0000256" key="3">
    <source>
        <dbReference type="ARBA" id="ARBA00022989"/>
    </source>
</evidence>
<keyword evidence="3" id="KW-1133">Transmembrane helix</keyword>
<gene>
    <name evidence="6" type="ORF">I553_2540</name>
</gene>
<keyword evidence="4" id="KW-0472">Membrane</keyword>
<dbReference type="PATRIC" id="fig|1299334.3.peg.3646"/>
<comment type="subcellular location">
    <subcellularLocation>
        <location evidence="1">Membrane</location>
        <topology evidence="1">Multi-pass membrane protein</topology>
    </subcellularLocation>
</comment>
<protein>
    <submittedName>
        <fullName evidence="6">Sulfate transporter family protein</fullName>
    </submittedName>
</protein>
<evidence type="ECO:0000256" key="2">
    <source>
        <dbReference type="ARBA" id="ARBA00022692"/>
    </source>
</evidence>
<accession>X8CA88</accession>
<reference evidence="6" key="1">
    <citation type="submission" date="2014-01" db="EMBL/GenBank/DDBJ databases">
        <authorList>
            <person name="Brown-Elliot B."/>
            <person name="Wallace R."/>
            <person name="Lenaerts A."/>
            <person name="Ordway D."/>
            <person name="DeGroote M.A."/>
            <person name="Parker T."/>
            <person name="Sizemore C."/>
            <person name="Tallon L.J."/>
            <person name="Sadzewicz L.K."/>
            <person name="Sengamalay N."/>
            <person name="Fraser C.M."/>
            <person name="Hine E."/>
            <person name="Shefchek K.A."/>
            <person name="Das S.P."/>
            <person name="Tettelin H."/>
        </authorList>
    </citation>
    <scope>NUCLEOTIDE SEQUENCE [LARGE SCALE GENOMIC DNA]</scope>
    <source>
        <strain evidence="6">4042</strain>
    </source>
</reference>